<proteinExistence type="predicted"/>
<sequence length="149" mass="16684">MANTSPNNIISPSFLSDSDSSTILTAGSFTSAVDSFSAQVESANKHIAWHEVSEDDHELRFHSLTHKKINTTYFFIKSASESHTSNSILKSMSDIHVPIHENKTNDDMLLNINLGKARLVQDTLMDSDSYKVQMILEKIIEGTQLWNEV</sequence>
<accession>A0A8H7VAE8</accession>
<feature type="non-terminal residue" evidence="1">
    <location>
        <position position="1"/>
    </location>
</feature>
<gene>
    <name evidence="1" type="ORF">INT47_011349</name>
</gene>
<dbReference type="Proteomes" id="UP000603453">
    <property type="component" value="Unassembled WGS sequence"/>
</dbReference>
<keyword evidence="2" id="KW-1185">Reference proteome</keyword>
<reference evidence="1" key="1">
    <citation type="submission" date="2020-12" db="EMBL/GenBank/DDBJ databases">
        <title>Metabolic potential, ecology and presence of endohyphal bacteria is reflected in genomic diversity of Mucoromycotina.</title>
        <authorList>
            <person name="Muszewska A."/>
            <person name="Okrasinska A."/>
            <person name="Steczkiewicz K."/>
            <person name="Drgas O."/>
            <person name="Orlowska M."/>
            <person name="Perlinska-Lenart U."/>
            <person name="Aleksandrzak-Piekarczyk T."/>
            <person name="Szatraj K."/>
            <person name="Zielenkiewicz U."/>
            <person name="Pilsyk S."/>
            <person name="Malc E."/>
            <person name="Mieczkowski P."/>
            <person name="Kruszewska J.S."/>
            <person name="Biernat P."/>
            <person name="Pawlowska J."/>
        </authorList>
    </citation>
    <scope>NUCLEOTIDE SEQUENCE</scope>
    <source>
        <strain evidence="1">WA0000017839</strain>
    </source>
</reference>
<organism evidence="1 2">
    <name type="scientific">Mucor saturninus</name>
    <dbReference type="NCBI Taxonomy" id="64648"/>
    <lineage>
        <taxon>Eukaryota</taxon>
        <taxon>Fungi</taxon>
        <taxon>Fungi incertae sedis</taxon>
        <taxon>Mucoromycota</taxon>
        <taxon>Mucoromycotina</taxon>
        <taxon>Mucoromycetes</taxon>
        <taxon>Mucorales</taxon>
        <taxon>Mucorineae</taxon>
        <taxon>Mucoraceae</taxon>
        <taxon>Mucor</taxon>
    </lineage>
</organism>
<name>A0A8H7VAE8_9FUNG</name>
<evidence type="ECO:0000313" key="2">
    <source>
        <dbReference type="Proteomes" id="UP000603453"/>
    </source>
</evidence>
<dbReference type="EMBL" id="JAEPRD010000004">
    <property type="protein sequence ID" value="KAG2213200.1"/>
    <property type="molecule type" value="Genomic_DNA"/>
</dbReference>
<dbReference type="AlphaFoldDB" id="A0A8H7VAE8"/>
<protein>
    <submittedName>
        <fullName evidence="1">Uncharacterized protein</fullName>
    </submittedName>
</protein>
<comment type="caution">
    <text evidence="1">The sequence shown here is derived from an EMBL/GenBank/DDBJ whole genome shotgun (WGS) entry which is preliminary data.</text>
</comment>
<evidence type="ECO:0000313" key="1">
    <source>
        <dbReference type="EMBL" id="KAG2213200.1"/>
    </source>
</evidence>